<gene>
    <name evidence="1" type="ORF">U0042_06340</name>
</gene>
<dbReference type="EMBL" id="CP139965">
    <property type="protein sequence ID" value="WQD79318.1"/>
    <property type="molecule type" value="Genomic_DNA"/>
</dbReference>
<protein>
    <submittedName>
        <fullName evidence="1">Uncharacterized protein</fullName>
    </submittedName>
</protein>
<dbReference type="RefSeq" id="WP_114811997.1">
    <property type="nucleotide sequence ID" value="NZ_CP139965.1"/>
</dbReference>
<reference evidence="1 2" key="1">
    <citation type="submission" date="2023-12" db="EMBL/GenBank/DDBJ databases">
        <title>Genome sequencing and assembly of bacterial species from a model synthetic community.</title>
        <authorList>
            <person name="Hogle S.L."/>
        </authorList>
    </citation>
    <scope>NUCLEOTIDE SEQUENCE [LARGE SCALE GENOMIC DNA]</scope>
    <source>
        <strain evidence="1 2">HAMBI 2494</strain>
    </source>
</reference>
<organism evidence="1 2">
    <name type="scientific">Paraburkholderia kururiensis</name>
    <dbReference type="NCBI Taxonomy" id="984307"/>
    <lineage>
        <taxon>Bacteria</taxon>
        <taxon>Pseudomonadati</taxon>
        <taxon>Pseudomonadota</taxon>
        <taxon>Betaproteobacteria</taxon>
        <taxon>Burkholderiales</taxon>
        <taxon>Burkholderiaceae</taxon>
        <taxon>Paraburkholderia</taxon>
    </lineage>
</organism>
<proteinExistence type="predicted"/>
<dbReference type="Proteomes" id="UP001325479">
    <property type="component" value="Chromosome"/>
</dbReference>
<evidence type="ECO:0000313" key="2">
    <source>
        <dbReference type="Proteomes" id="UP001325479"/>
    </source>
</evidence>
<name>A0ABZ0WPN1_9BURK</name>
<accession>A0ABZ0WPN1</accession>
<sequence length="72" mass="7306">MEFVSLGLFALAVVGLGAAATVLLTRAVPTSVARQAALHGRFADLGDVPAAVPAAYRPAVRKEAMNVVGTSN</sequence>
<evidence type="ECO:0000313" key="1">
    <source>
        <dbReference type="EMBL" id="WQD79318.1"/>
    </source>
</evidence>
<keyword evidence="2" id="KW-1185">Reference proteome</keyword>